<feature type="domain" description="NUC153" evidence="7">
    <location>
        <begin position="554"/>
        <end position="581"/>
    </location>
</feature>
<evidence type="ECO:0000259" key="8">
    <source>
        <dbReference type="Pfam" id="PF23097"/>
    </source>
</evidence>
<dbReference type="InterPro" id="IPR015943">
    <property type="entry name" value="WD40/YVTN_repeat-like_dom_sf"/>
</dbReference>
<keyword evidence="3" id="KW-0853">WD repeat</keyword>
<feature type="compositionally biased region" description="Acidic residues" evidence="6">
    <location>
        <begin position="610"/>
        <end position="653"/>
    </location>
</feature>
<dbReference type="OrthoDB" id="273340at2759"/>
<dbReference type="AlphaFoldDB" id="A0A427XSI6"/>
<comment type="similarity">
    <text evidence="2">Belongs to the WD repeat NOL10/ENP2 family.</text>
</comment>
<dbReference type="InterPro" id="IPR036322">
    <property type="entry name" value="WD40_repeat_dom_sf"/>
</dbReference>
<feature type="compositionally biased region" description="Basic and acidic residues" evidence="6">
    <location>
        <begin position="474"/>
        <end position="531"/>
    </location>
</feature>
<dbReference type="STRING" id="105984.A0A427XSI6"/>
<feature type="region of interest" description="Disordered" evidence="6">
    <location>
        <begin position="14"/>
        <end position="44"/>
    </location>
</feature>
<evidence type="ECO:0000256" key="4">
    <source>
        <dbReference type="ARBA" id="ARBA00022737"/>
    </source>
</evidence>
<feature type="domain" description="Nucleolar protein 10-like N-terminal" evidence="9">
    <location>
        <begin position="19"/>
        <end position="402"/>
    </location>
</feature>
<dbReference type="EMBL" id="RSCE01000006">
    <property type="protein sequence ID" value="RSH81804.1"/>
    <property type="molecule type" value="Genomic_DNA"/>
</dbReference>
<keyword evidence="4" id="KW-0677">Repeat</keyword>
<feature type="compositionally biased region" description="Polar residues" evidence="6">
    <location>
        <begin position="689"/>
        <end position="705"/>
    </location>
</feature>
<evidence type="ECO:0000256" key="2">
    <source>
        <dbReference type="ARBA" id="ARBA00005264"/>
    </source>
</evidence>
<evidence type="ECO:0000256" key="1">
    <source>
        <dbReference type="ARBA" id="ARBA00004604"/>
    </source>
</evidence>
<feature type="compositionally biased region" description="Low complexity" evidence="6">
    <location>
        <begin position="659"/>
        <end position="678"/>
    </location>
</feature>
<evidence type="ECO:0000256" key="5">
    <source>
        <dbReference type="ARBA" id="ARBA00023242"/>
    </source>
</evidence>
<evidence type="ECO:0000256" key="3">
    <source>
        <dbReference type="ARBA" id="ARBA00022574"/>
    </source>
</evidence>
<evidence type="ECO:0000259" key="7">
    <source>
        <dbReference type="Pfam" id="PF08159"/>
    </source>
</evidence>
<accession>A0A427XSI6</accession>
<keyword evidence="5" id="KW-0539">Nucleus</keyword>
<name>A0A427XSI6_9TREE</name>
<keyword evidence="11" id="KW-1185">Reference proteome</keyword>
<dbReference type="InterPro" id="IPR012580">
    <property type="entry name" value="NUC153"/>
</dbReference>
<dbReference type="Pfam" id="PF23097">
    <property type="entry name" value="NOL10_2nd"/>
    <property type="match status" value="1"/>
</dbReference>
<feature type="domain" description="Nucleolar protein 10-like second" evidence="8">
    <location>
        <begin position="412"/>
        <end position="459"/>
    </location>
</feature>
<dbReference type="GO" id="GO:0000462">
    <property type="term" value="P:maturation of SSU-rRNA from tricistronic rRNA transcript (SSU-rRNA, 5.8S rRNA, LSU-rRNA)"/>
    <property type="evidence" value="ECO:0007669"/>
    <property type="project" value="TreeGrafter"/>
</dbReference>
<sequence>MPAPTAFPKIYTVNGPSSTSSSSLPSWLTVKARPTRKDGHKKRTKTRHELGQLELIQDFSFTTAAIKIRTTGDGLHAMATGTYKPKIKVWDLEQLTEKFERTTDAENVDFCLLSNDWTKSLHLQRDRSLQLHTQGGLHHTIRLPIYGRALGYHSPSTDALIACTGTEVFRFNLEEGRYMAPLEVAKNWGNGMEREVEGVNCLDVNPRHGLWSFGLDGGGGVVEFWDPRSRSALTRLTLPAATLLPAMSIDADSPFASRQKLSITSLKSHPTDGLSLAIGTSSGHALLYDLRSSTPFAVKDQGYGEPVRCVDWLRGGGQQEDSGRVVSADSKVIKVWDKNAPETNHVSLHPPNPLVDLHPVPDSGLMFVACDASPLSTYYIPEFGPAPRWASFLDSITEENAEDMSGAGKGAYSDYKFVDRAELETLGLSHLIGTPALKPYMHGYFLALKLYSTARLIANPQSYAEHREKVVAERLASKSESRIRAKREQPKVNKGLAERLRKEADREEAVEERKRAKRARDAEEGEEKMQVEEDDDEEGEKKAPKPSKASLLSDPRFAEMFANPDFEINEETDTFQRLNPATSSRLVNGRLRTAVEDEEDDSDKSSSDGFSEDEDDEDEPEQEDVEEEEEDESEDDVEESDAESGAEESDDGDVMQFDPSAVKSASSSRSFPVASGSRRPQLVVGAQGNLPNRPQTFGQRLQATKKNGKAKAEDKPDGVLAMRRAADGGMEMSFVPKTGNAKRGEGIHDDQEDEYSGGSYRRSKVEKFGAGLEKGNDEDDEAELGSGRTQRRHPGRSASKNAFRKR</sequence>
<dbReference type="Proteomes" id="UP000279236">
    <property type="component" value="Unassembled WGS sequence"/>
</dbReference>
<evidence type="ECO:0000259" key="9">
    <source>
        <dbReference type="Pfam" id="PF23098"/>
    </source>
</evidence>
<dbReference type="PANTHER" id="PTHR14927">
    <property type="entry name" value="NUCLEOLAR PROTEIN 10"/>
    <property type="match status" value="1"/>
</dbReference>
<dbReference type="GO" id="GO:0030686">
    <property type="term" value="C:90S preribosome"/>
    <property type="evidence" value="ECO:0007669"/>
    <property type="project" value="TreeGrafter"/>
</dbReference>
<feature type="compositionally biased region" description="Low complexity" evidence="6">
    <location>
        <begin position="16"/>
        <end position="29"/>
    </location>
</feature>
<dbReference type="RefSeq" id="XP_028476259.1">
    <property type="nucleotide sequence ID" value="XM_028623326.1"/>
</dbReference>
<evidence type="ECO:0000313" key="10">
    <source>
        <dbReference type="EMBL" id="RSH81804.1"/>
    </source>
</evidence>
<dbReference type="GO" id="GO:0032040">
    <property type="term" value="C:small-subunit processome"/>
    <property type="evidence" value="ECO:0007669"/>
    <property type="project" value="TreeGrafter"/>
</dbReference>
<comment type="subcellular location">
    <subcellularLocation>
        <location evidence="1">Nucleus</location>
        <location evidence="1">Nucleolus</location>
    </subcellularLocation>
</comment>
<dbReference type="InterPro" id="IPR056550">
    <property type="entry name" value="NOL10_2nd"/>
</dbReference>
<evidence type="ECO:0000256" key="6">
    <source>
        <dbReference type="SAM" id="MobiDB-lite"/>
    </source>
</evidence>
<feature type="compositionally biased region" description="Polar residues" evidence="6">
    <location>
        <begin position="575"/>
        <end position="586"/>
    </location>
</feature>
<dbReference type="SUPFAM" id="SSF50978">
    <property type="entry name" value="WD40 repeat-like"/>
    <property type="match status" value="1"/>
</dbReference>
<dbReference type="Gene3D" id="2.130.10.10">
    <property type="entry name" value="YVTN repeat-like/Quinoprotein amine dehydrogenase"/>
    <property type="match status" value="1"/>
</dbReference>
<evidence type="ECO:0000313" key="11">
    <source>
        <dbReference type="Proteomes" id="UP000279236"/>
    </source>
</evidence>
<dbReference type="Pfam" id="PF23098">
    <property type="entry name" value="Beta-prop_NOL10_N"/>
    <property type="match status" value="1"/>
</dbReference>
<protein>
    <submittedName>
        <fullName evidence="10">Uncharacterized protein</fullName>
    </submittedName>
</protein>
<reference evidence="10 11" key="1">
    <citation type="submission" date="2018-11" db="EMBL/GenBank/DDBJ databases">
        <title>Genome sequence of Apiotrichum porosum DSM 27194.</title>
        <authorList>
            <person name="Aliyu H."/>
            <person name="Gorte O."/>
            <person name="Ochsenreither K."/>
        </authorList>
    </citation>
    <scope>NUCLEOTIDE SEQUENCE [LARGE SCALE GENOMIC DNA]</scope>
    <source>
        <strain evidence="10 11">DSM 27194</strain>
    </source>
</reference>
<dbReference type="GeneID" id="39592539"/>
<feature type="region of interest" description="Disordered" evidence="6">
    <location>
        <begin position="474"/>
        <end position="806"/>
    </location>
</feature>
<proteinExistence type="inferred from homology"/>
<dbReference type="InterPro" id="IPR040382">
    <property type="entry name" value="NOL10/Enp2"/>
</dbReference>
<gene>
    <name evidence="10" type="ORF">EHS24_007996</name>
</gene>
<comment type="caution">
    <text evidence="10">The sequence shown here is derived from an EMBL/GenBank/DDBJ whole genome shotgun (WGS) entry which is preliminary data.</text>
</comment>
<dbReference type="PANTHER" id="PTHR14927:SF0">
    <property type="entry name" value="NUCLEOLAR PROTEIN 10"/>
    <property type="match status" value="1"/>
</dbReference>
<dbReference type="InterPro" id="IPR056551">
    <property type="entry name" value="Beta-prop_NOL10_N"/>
</dbReference>
<dbReference type="Pfam" id="PF08159">
    <property type="entry name" value="NUC153"/>
    <property type="match status" value="1"/>
</dbReference>
<organism evidence="10 11">
    <name type="scientific">Apiotrichum porosum</name>
    <dbReference type="NCBI Taxonomy" id="105984"/>
    <lineage>
        <taxon>Eukaryota</taxon>
        <taxon>Fungi</taxon>
        <taxon>Dikarya</taxon>
        <taxon>Basidiomycota</taxon>
        <taxon>Agaricomycotina</taxon>
        <taxon>Tremellomycetes</taxon>
        <taxon>Trichosporonales</taxon>
        <taxon>Trichosporonaceae</taxon>
        <taxon>Apiotrichum</taxon>
    </lineage>
</organism>